<keyword evidence="1" id="KW-1185">Reference proteome</keyword>
<reference evidence="2" key="1">
    <citation type="submission" date="2016-11" db="UniProtKB">
        <authorList>
            <consortium name="WormBaseParasite"/>
        </authorList>
    </citation>
    <scope>IDENTIFICATION</scope>
</reference>
<dbReference type="WBParaSite" id="Hba_00058">
    <property type="protein sequence ID" value="Hba_00058"/>
    <property type="gene ID" value="Hba_00058"/>
</dbReference>
<dbReference type="AlphaFoldDB" id="A0A1I7W618"/>
<evidence type="ECO:0000313" key="2">
    <source>
        <dbReference type="WBParaSite" id="Hba_00058"/>
    </source>
</evidence>
<accession>A0A1I7W618</accession>
<protein>
    <submittedName>
        <fullName evidence="2">Uncharacterized protein</fullName>
    </submittedName>
</protein>
<dbReference type="Proteomes" id="UP000095283">
    <property type="component" value="Unplaced"/>
</dbReference>
<evidence type="ECO:0000313" key="1">
    <source>
        <dbReference type="Proteomes" id="UP000095283"/>
    </source>
</evidence>
<sequence length="40" mass="4781">MSWCEVVAEWTCVRCWVGLGVRPLLHLHFRPFSLIIIFKH</sequence>
<proteinExistence type="predicted"/>
<organism evidence="1 2">
    <name type="scientific">Heterorhabditis bacteriophora</name>
    <name type="common">Entomopathogenic nematode worm</name>
    <dbReference type="NCBI Taxonomy" id="37862"/>
    <lineage>
        <taxon>Eukaryota</taxon>
        <taxon>Metazoa</taxon>
        <taxon>Ecdysozoa</taxon>
        <taxon>Nematoda</taxon>
        <taxon>Chromadorea</taxon>
        <taxon>Rhabditida</taxon>
        <taxon>Rhabditina</taxon>
        <taxon>Rhabditomorpha</taxon>
        <taxon>Strongyloidea</taxon>
        <taxon>Heterorhabditidae</taxon>
        <taxon>Heterorhabditis</taxon>
    </lineage>
</organism>
<name>A0A1I7W618_HETBA</name>